<feature type="active site" description="Nucleophile and sulfur donor" evidence="1">
    <location>
        <position position="227"/>
    </location>
</feature>
<accession>A0A6J4IK54</accession>
<dbReference type="PIRSF" id="PIRSF006661">
    <property type="entry name" value="PP-lp_UCP006661"/>
    <property type="match status" value="1"/>
</dbReference>
<evidence type="ECO:0000256" key="1">
    <source>
        <dbReference type="PIRSR" id="PIRSR006661-1"/>
    </source>
</evidence>
<name>A0A6J4IK54_9ACTN</name>
<sequence>MWGRTCMGQVTVKHILRRVFAPRPAPPAPRFAATGRLSGMTDGAARSAPAGPGDIAERLTALRSRLEDLAPVVVAFSGGADSAFLAWVAHDVLGPAAAHAVTAVSPSLAPEEAADCEALVAEWGLRWTPVPTTELADPRYRANDGERCYHCKAELMAVAGPIAEAEGATVVLGVNLDDLGDHRPGQRAAEERGAAFPLVDAGFTKADVRAASASLGLRTWDKPAAACLASRVPYGTPVTLGVLREVAAAESALRALGFRQLRVRHYGELARLELPVDELAAVVARRQEVVAAVAGAGYRYVTLDLEGFRSGNLNGSLVQG</sequence>
<protein>
    <submittedName>
        <fullName evidence="3">ATP-utilizing enzyme of the PP-loop superfamily</fullName>
    </submittedName>
</protein>
<dbReference type="GO" id="GO:0006163">
    <property type="term" value="P:purine nucleotide metabolic process"/>
    <property type="evidence" value="ECO:0007669"/>
    <property type="project" value="UniProtKB-ARBA"/>
</dbReference>
<proteinExistence type="predicted"/>
<dbReference type="CDD" id="cd01990">
    <property type="entry name" value="LarE-like"/>
    <property type="match status" value="1"/>
</dbReference>
<dbReference type="NCBIfam" id="TIGR00268">
    <property type="entry name" value="ATP-dependent sacrificial sulfur transferase LarE"/>
    <property type="match status" value="1"/>
</dbReference>
<dbReference type="Gene3D" id="3.40.50.620">
    <property type="entry name" value="HUPs"/>
    <property type="match status" value="1"/>
</dbReference>
<dbReference type="GO" id="GO:0016783">
    <property type="term" value="F:sulfurtransferase activity"/>
    <property type="evidence" value="ECO:0007669"/>
    <property type="project" value="InterPro"/>
</dbReference>
<feature type="domain" description="NAD/GMP synthase" evidence="2">
    <location>
        <begin position="70"/>
        <end position="132"/>
    </location>
</feature>
<evidence type="ECO:0000313" key="3">
    <source>
        <dbReference type="EMBL" id="CAA9254484.1"/>
    </source>
</evidence>
<dbReference type="PANTHER" id="PTHR43169">
    <property type="entry name" value="EXSB FAMILY PROTEIN"/>
    <property type="match status" value="1"/>
</dbReference>
<dbReference type="EMBL" id="CADCSY010000110">
    <property type="protein sequence ID" value="CAA9254484.1"/>
    <property type="molecule type" value="Genomic_DNA"/>
</dbReference>
<organism evidence="3">
    <name type="scientific">uncultured Acidimicrobiales bacterium</name>
    <dbReference type="NCBI Taxonomy" id="310071"/>
    <lineage>
        <taxon>Bacteria</taxon>
        <taxon>Bacillati</taxon>
        <taxon>Actinomycetota</taxon>
        <taxon>Acidimicrobiia</taxon>
        <taxon>Acidimicrobiales</taxon>
        <taxon>environmental samples</taxon>
    </lineage>
</organism>
<gene>
    <name evidence="3" type="ORF">AVDCRST_MAG20-2525</name>
</gene>
<dbReference type="AlphaFoldDB" id="A0A6J4IK54"/>
<dbReference type="SUPFAM" id="SSF52402">
    <property type="entry name" value="Adenine nucleotide alpha hydrolases-like"/>
    <property type="match status" value="1"/>
</dbReference>
<dbReference type="Pfam" id="PF02540">
    <property type="entry name" value="NAD_synthase"/>
    <property type="match status" value="1"/>
</dbReference>
<dbReference type="InterPro" id="IPR052188">
    <property type="entry name" value="Ni-pincer_cofactor_biosynth"/>
</dbReference>
<reference evidence="3" key="1">
    <citation type="submission" date="2020-02" db="EMBL/GenBank/DDBJ databases">
        <authorList>
            <person name="Meier V. D."/>
        </authorList>
    </citation>
    <scope>NUCLEOTIDE SEQUENCE</scope>
    <source>
        <strain evidence="3">AVDCRST_MAG20</strain>
    </source>
</reference>
<dbReference type="InterPro" id="IPR022310">
    <property type="entry name" value="NAD/GMP_synthase"/>
</dbReference>
<dbReference type="InterPro" id="IPR005232">
    <property type="entry name" value="LarE"/>
</dbReference>
<dbReference type="InterPro" id="IPR014729">
    <property type="entry name" value="Rossmann-like_a/b/a_fold"/>
</dbReference>
<evidence type="ECO:0000259" key="2">
    <source>
        <dbReference type="Pfam" id="PF02540"/>
    </source>
</evidence>
<dbReference type="PANTHER" id="PTHR43169:SF2">
    <property type="entry name" value="NAD_GMP SYNTHASE DOMAIN-CONTAINING PROTEIN"/>
    <property type="match status" value="1"/>
</dbReference>